<dbReference type="RefSeq" id="XP_033394458.1">
    <property type="nucleotide sequence ID" value="XM_033547210.1"/>
</dbReference>
<feature type="compositionally biased region" description="Low complexity" evidence="1">
    <location>
        <begin position="72"/>
        <end position="82"/>
    </location>
</feature>
<keyword evidence="3" id="KW-1185">Reference proteome</keyword>
<evidence type="ECO:0000313" key="3">
    <source>
        <dbReference type="Proteomes" id="UP000799438"/>
    </source>
</evidence>
<accession>A0A6A6B639</accession>
<dbReference type="EMBL" id="ML995495">
    <property type="protein sequence ID" value="KAF2138745.1"/>
    <property type="molecule type" value="Genomic_DNA"/>
</dbReference>
<evidence type="ECO:0000313" key="2">
    <source>
        <dbReference type="EMBL" id="KAF2138745.1"/>
    </source>
</evidence>
<protein>
    <submittedName>
        <fullName evidence="2">Uncharacterized protein</fullName>
    </submittedName>
</protein>
<gene>
    <name evidence="2" type="ORF">K452DRAFT_83847</name>
</gene>
<feature type="region of interest" description="Disordered" evidence="1">
    <location>
        <begin position="38"/>
        <end position="137"/>
    </location>
</feature>
<dbReference type="GeneID" id="54304717"/>
<name>A0A6A6B639_9PEZI</name>
<dbReference type="Proteomes" id="UP000799438">
    <property type="component" value="Unassembled WGS sequence"/>
</dbReference>
<dbReference type="AlphaFoldDB" id="A0A6A6B639"/>
<evidence type="ECO:0000256" key="1">
    <source>
        <dbReference type="SAM" id="MobiDB-lite"/>
    </source>
</evidence>
<feature type="compositionally biased region" description="Low complexity" evidence="1">
    <location>
        <begin position="54"/>
        <end position="65"/>
    </location>
</feature>
<sequence>MDDEASGSAAEPPPEVSIVTKFRTDVELFLRQLDVRLSPDQIRRMVSEGSPPRASTAASSSYSSTGQKPARSASSSSNNTSTERIGAAAMKLAAILQPDGDDATRPPPTKAPCRCPRDASCSCATFSPVDGKEKPKG</sequence>
<organism evidence="2 3">
    <name type="scientific">Aplosporella prunicola CBS 121167</name>
    <dbReference type="NCBI Taxonomy" id="1176127"/>
    <lineage>
        <taxon>Eukaryota</taxon>
        <taxon>Fungi</taxon>
        <taxon>Dikarya</taxon>
        <taxon>Ascomycota</taxon>
        <taxon>Pezizomycotina</taxon>
        <taxon>Dothideomycetes</taxon>
        <taxon>Dothideomycetes incertae sedis</taxon>
        <taxon>Botryosphaeriales</taxon>
        <taxon>Aplosporellaceae</taxon>
        <taxon>Aplosporella</taxon>
    </lineage>
</organism>
<reference evidence="2" key="1">
    <citation type="journal article" date="2020" name="Stud. Mycol.">
        <title>101 Dothideomycetes genomes: a test case for predicting lifestyles and emergence of pathogens.</title>
        <authorList>
            <person name="Haridas S."/>
            <person name="Albert R."/>
            <person name="Binder M."/>
            <person name="Bloem J."/>
            <person name="Labutti K."/>
            <person name="Salamov A."/>
            <person name="Andreopoulos B."/>
            <person name="Baker S."/>
            <person name="Barry K."/>
            <person name="Bills G."/>
            <person name="Bluhm B."/>
            <person name="Cannon C."/>
            <person name="Castanera R."/>
            <person name="Culley D."/>
            <person name="Daum C."/>
            <person name="Ezra D."/>
            <person name="Gonzalez J."/>
            <person name="Henrissat B."/>
            <person name="Kuo A."/>
            <person name="Liang C."/>
            <person name="Lipzen A."/>
            <person name="Lutzoni F."/>
            <person name="Magnuson J."/>
            <person name="Mondo S."/>
            <person name="Nolan M."/>
            <person name="Ohm R."/>
            <person name="Pangilinan J."/>
            <person name="Park H.-J."/>
            <person name="Ramirez L."/>
            <person name="Alfaro M."/>
            <person name="Sun H."/>
            <person name="Tritt A."/>
            <person name="Yoshinaga Y."/>
            <person name="Zwiers L.-H."/>
            <person name="Turgeon B."/>
            <person name="Goodwin S."/>
            <person name="Spatafora J."/>
            <person name="Crous P."/>
            <person name="Grigoriev I."/>
        </authorList>
    </citation>
    <scope>NUCLEOTIDE SEQUENCE</scope>
    <source>
        <strain evidence="2">CBS 121167</strain>
    </source>
</reference>
<proteinExistence type="predicted"/>